<keyword evidence="1" id="KW-0378">Hydrolase</keyword>
<dbReference type="GO" id="GO:0006754">
    <property type="term" value="P:ATP biosynthetic process"/>
    <property type="evidence" value="ECO:0007669"/>
    <property type="project" value="TreeGrafter"/>
</dbReference>
<gene>
    <name evidence="3" type="ORF">CBW65_01410</name>
</gene>
<dbReference type="KEGG" id="tum:CBW65_01410"/>
<dbReference type="InterPro" id="IPR051325">
    <property type="entry name" value="Nudix_hydrolase_domain"/>
</dbReference>
<dbReference type="OrthoDB" id="511483at2"/>
<evidence type="ECO:0000259" key="2">
    <source>
        <dbReference type="PROSITE" id="PS51462"/>
    </source>
</evidence>
<dbReference type="PROSITE" id="PS51462">
    <property type="entry name" value="NUDIX"/>
    <property type="match status" value="1"/>
</dbReference>
<dbReference type="Pfam" id="PF00293">
    <property type="entry name" value="NUDIX"/>
    <property type="match status" value="1"/>
</dbReference>
<dbReference type="Proteomes" id="UP000195437">
    <property type="component" value="Chromosome"/>
</dbReference>
<dbReference type="PROSITE" id="PS00893">
    <property type="entry name" value="NUDIX_BOX"/>
    <property type="match status" value="1"/>
</dbReference>
<dbReference type="GO" id="GO:0006167">
    <property type="term" value="P:AMP biosynthetic process"/>
    <property type="evidence" value="ECO:0007669"/>
    <property type="project" value="TreeGrafter"/>
</dbReference>
<evidence type="ECO:0000313" key="3">
    <source>
        <dbReference type="EMBL" id="ARU59860.1"/>
    </source>
</evidence>
<dbReference type="AlphaFoldDB" id="A0A1Y0IHU4"/>
<dbReference type="PANTHER" id="PTHR21340:SF0">
    <property type="entry name" value="BIS(5'-NUCLEOSYL)-TETRAPHOSPHATASE [ASYMMETRICAL]"/>
    <property type="match status" value="1"/>
</dbReference>
<protein>
    <recommendedName>
        <fullName evidence="2">Nudix hydrolase domain-containing protein</fullName>
    </recommendedName>
</protein>
<dbReference type="RefSeq" id="WP_087455247.1">
    <property type="nucleotide sequence ID" value="NZ_CP021434.1"/>
</dbReference>
<dbReference type="InterPro" id="IPR015797">
    <property type="entry name" value="NUDIX_hydrolase-like_dom_sf"/>
</dbReference>
<dbReference type="GO" id="GO:0004081">
    <property type="term" value="F:bis(5'-nucleosyl)-tetraphosphatase (asymmetrical) activity"/>
    <property type="evidence" value="ECO:0007669"/>
    <property type="project" value="TreeGrafter"/>
</dbReference>
<evidence type="ECO:0000313" key="4">
    <source>
        <dbReference type="Proteomes" id="UP000195437"/>
    </source>
</evidence>
<feature type="domain" description="Nudix hydrolase" evidence="2">
    <location>
        <begin position="27"/>
        <end position="157"/>
    </location>
</feature>
<dbReference type="EMBL" id="CP021434">
    <property type="protein sequence ID" value="ARU59860.1"/>
    <property type="molecule type" value="Genomic_DNA"/>
</dbReference>
<accession>A0A1Y0IHU4</accession>
<name>A0A1Y0IHU4_9BACL</name>
<dbReference type="InterPro" id="IPR020084">
    <property type="entry name" value="NUDIX_hydrolase_CS"/>
</dbReference>
<organism evidence="3 4">
    <name type="scientific">Tumebacillus avium</name>
    <dbReference type="NCBI Taxonomy" id="1903704"/>
    <lineage>
        <taxon>Bacteria</taxon>
        <taxon>Bacillati</taxon>
        <taxon>Bacillota</taxon>
        <taxon>Bacilli</taxon>
        <taxon>Bacillales</taxon>
        <taxon>Alicyclobacillaceae</taxon>
        <taxon>Tumebacillus</taxon>
    </lineage>
</organism>
<sequence length="182" mass="20594">MKLIKELYETEILETPAEQTQEPLRCFVRKASRAILYNDQGQIALLFVSKDHYHKLPGGGIEGNEDATQALRREVLEEVGATIIGIEELGLTIEYRDQQNMLQISYSFTAKVDGALRLPDYTDEEIESGFTLKWVTPSEALHLLKSDQPAIYAGKFIRSRDLSILEAHVWGMSRNRKAGVAR</sequence>
<dbReference type="PANTHER" id="PTHR21340">
    <property type="entry name" value="DIADENOSINE 5,5-P1,P4-TETRAPHOSPHATE PYROPHOSPHOHYDROLASE MUTT"/>
    <property type="match status" value="1"/>
</dbReference>
<proteinExistence type="predicted"/>
<evidence type="ECO:0000256" key="1">
    <source>
        <dbReference type="ARBA" id="ARBA00022801"/>
    </source>
</evidence>
<dbReference type="InterPro" id="IPR000086">
    <property type="entry name" value="NUDIX_hydrolase_dom"/>
</dbReference>
<dbReference type="SUPFAM" id="SSF55811">
    <property type="entry name" value="Nudix"/>
    <property type="match status" value="1"/>
</dbReference>
<reference evidence="4" key="1">
    <citation type="submission" date="2017-05" db="EMBL/GenBank/DDBJ databases">
        <authorList>
            <person name="Sung H."/>
        </authorList>
    </citation>
    <scope>NUCLEOTIDE SEQUENCE [LARGE SCALE GENOMIC DNA]</scope>
    <source>
        <strain evidence="4">AR23208</strain>
    </source>
</reference>
<dbReference type="Gene3D" id="3.90.79.10">
    <property type="entry name" value="Nucleoside Triphosphate Pyrophosphohydrolase"/>
    <property type="match status" value="1"/>
</dbReference>
<keyword evidence="4" id="KW-1185">Reference proteome</keyword>